<proteinExistence type="predicted"/>
<evidence type="ECO:0008006" key="3">
    <source>
        <dbReference type="Google" id="ProtNLM"/>
    </source>
</evidence>
<name>A0ABP5FDU3_9ACTN</name>
<evidence type="ECO:0000313" key="2">
    <source>
        <dbReference type="Proteomes" id="UP001500751"/>
    </source>
</evidence>
<keyword evidence="2" id="KW-1185">Reference proteome</keyword>
<sequence>MDVEETAIAQMLADSDQALVNWYSGFMANQDEDLVLTGVKIPSPDKLAAIFDQWCTQSRSLLQTLLCEKLGYARIEKGRREATEIGLIAVTSAALQAANLPGEVDPLTTAVLLYTRRKLDNLCPDEETATAEVE</sequence>
<dbReference type="Proteomes" id="UP001500751">
    <property type="component" value="Unassembled WGS sequence"/>
</dbReference>
<evidence type="ECO:0000313" key="1">
    <source>
        <dbReference type="EMBL" id="GAA2021994.1"/>
    </source>
</evidence>
<dbReference type="RefSeq" id="WP_344665148.1">
    <property type="nucleotide sequence ID" value="NZ_BAAAQN010000008.1"/>
</dbReference>
<gene>
    <name evidence="1" type="ORF">GCM10009839_19030</name>
</gene>
<dbReference type="EMBL" id="BAAAQN010000008">
    <property type="protein sequence ID" value="GAA2021994.1"/>
    <property type="molecule type" value="Genomic_DNA"/>
</dbReference>
<reference evidence="2" key="1">
    <citation type="journal article" date="2019" name="Int. J. Syst. Evol. Microbiol.">
        <title>The Global Catalogue of Microorganisms (GCM) 10K type strain sequencing project: providing services to taxonomists for standard genome sequencing and annotation.</title>
        <authorList>
            <consortium name="The Broad Institute Genomics Platform"/>
            <consortium name="The Broad Institute Genome Sequencing Center for Infectious Disease"/>
            <person name="Wu L."/>
            <person name="Ma J."/>
        </authorList>
    </citation>
    <scope>NUCLEOTIDE SEQUENCE [LARGE SCALE GENOMIC DNA]</scope>
    <source>
        <strain evidence="2">JCM 16014</strain>
    </source>
</reference>
<protein>
    <recommendedName>
        <fullName evidence="3">TetR family transcriptional regulator</fullName>
    </recommendedName>
</protein>
<accession>A0ABP5FDU3</accession>
<organism evidence="1 2">
    <name type="scientific">Catenulispora yoronensis</name>
    <dbReference type="NCBI Taxonomy" id="450799"/>
    <lineage>
        <taxon>Bacteria</taxon>
        <taxon>Bacillati</taxon>
        <taxon>Actinomycetota</taxon>
        <taxon>Actinomycetes</taxon>
        <taxon>Catenulisporales</taxon>
        <taxon>Catenulisporaceae</taxon>
        <taxon>Catenulispora</taxon>
    </lineage>
</organism>
<comment type="caution">
    <text evidence="1">The sequence shown here is derived from an EMBL/GenBank/DDBJ whole genome shotgun (WGS) entry which is preliminary data.</text>
</comment>